<organism evidence="2 3">
    <name type="scientific">Dimorphilus gyrociliatus</name>
    <dbReference type="NCBI Taxonomy" id="2664684"/>
    <lineage>
        <taxon>Eukaryota</taxon>
        <taxon>Metazoa</taxon>
        <taxon>Spiralia</taxon>
        <taxon>Lophotrochozoa</taxon>
        <taxon>Annelida</taxon>
        <taxon>Polychaeta</taxon>
        <taxon>Polychaeta incertae sedis</taxon>
        <taxon>Dinophilidae</taxon>
        <taxon>Dimorphilus</taxon>
    </lineage>
</organism>
<feature type="transmembrane region" description="Helical" evidence="1">
    <location>
        <begin position="12"/>
        <end position="37"/>
    </location>
</feature>
<accession>A0A7I8W9U2</accession>
<protein>
    <submittedName>
        <fullName evidence="2">Uncharacterized protein</fullName>
    </submittedName>
</protein>
<sequence length="75" mass="8177">MADLCPGLLWAVIWFFGLIFVGWPIGFLLAWLYVCLLPFGACIEAMKGAAEAVLGIVQLPLTFADNMVNMKPCGK</sequence>
<evidence type="ECO:0000313" key="2">
    <source>
        <dbReference type="EMBL" id="CAD5124909.1"/>
    </source>
</evidence>
<evidence type="ECO:0000256" key="1">
    <source>
        <dbReference type="SAM" id="Phobius"/>
    </source>
</evidence>
<keyword evidence="1" id="KW-1133">Transmembrane helix</keyword>
<dbReference type="PANTHER" id="PTHR39948:SF1">
    <property type="entry name" value="GEO11419P1"/>
    <property type="match status" value="1"/>
</dbReference>
<evidence type="ECO:0000313" key="3">
    <source>
        <dbReference type="Proteomes" id="UP000549394"/>
    </source>
</evidence>
<dbReference type="PANTHER" id="PTHR39948">
    <property type="entry name" value="GEO11419P1"/>
    <property type="match status" value="1"/>
</dbReference>
<dbReference type="AlphaFoldDB" id="A0A7I8W9U2"/>
<keyword evidence="1" id="KW-0812">Transmembrane</keyword>
<comment type="caution">
    <text evidence="2">The sequence shown here is derived from an EMBL/GenBank/DDBJ whole genome shotgun (WGS) entry which is preliminary data.</text>
</comment>
<keyword evidence="1" id="KW-0472">Membrane</keyword>
<gene>
    <name evidence="2" type="ORF">DGYR_LOCUS12382</name>
</gene>
<dbReference type="Proteomes" id="UP000549394">
    <property type="component" value="Unassembled WGS sequence"/>
</dbReference>
<reference evidence="2 3" key="1">
    <citation type="submission" date="2020-08" db="EMBL/GenBank/DDBJ databases">
        <authorList>
            <person name="Hejnol A."/>
        </authorList>
    </citation>
    <scope>NUCLEOTIDE SEQUENCE [LARGE SCALE GENOMIC DNA]</scope>
</reference>
<keyword evidence="3" id="KW-1185">Reference proteome</keyword>
<proteinExistence type="predicted"/>
<dbReference type="OrthoDB" id="8912589at2759"/>
<name>A0A7I8W9U2_9ANNE</name>
<dbReference type="EMBL" id="CAJFCJ010000024">
    <property type="protein sequence ID" value="CAD5124909.1"/>
    <property type="molecule type" value="Genomic_DNA"/>
</dbReference>